<sequence>MLSPQLLQHYRQLSQQPLTVVDVETTGGLAFKHRMTELSVLHASLKEGVQRQQSTLLNPEALIPAKIVRITGITPEMVATAPTAAEALTDFLPLLQTGVLTAHNLEFDYGFLQAEYRRLGVEFMRPERMQLCTVELSRLMLPDLPSRSLPKLVQHFQFPIDTSHRAAADTLACWLLAERLLTELCNEEDTVLLARFARQVMPLKYAAQLLGQRQKKAAKLLMSLGIEGKLVARGRSSTLLYRRGDVERAVGELAQAAALEAANPAQLSLLGE</sequence>
<dbReference type="KEGG" id="theu:HPC62_08640"/>
<accession>A0A6M8B5N1</accession>
<organism evidence="5 6">
    <name type="scientific">Thermoleptolyngbya sichuanensis A183</name>
    <dbReference type="NCBI Taxonomy" id="2737172"/>
    <lineage>
        <taxon>Bacteria</taxon>
        <taxon>Bacillati</taxon>
        <taxon>Cyanobacteriota</taxon>
        <taxon>Cyanophyceae</taxon>
        <taxon>Oculatellales</taxon>
        <taxon>Oculatellaceae</taxon>
        <taxon>Thermoleptolyngbya</taxon>
        <taxon>Thermoleptolyngbya sichuanensis</taxon>
    </lineage>
</organism>
<keyword evidence="6" id="KW-1185">Reference proteome</keyword>
<dbReference type="GO" id="GO:0008408">
    <property type="term" value="F:3'-5' exonuclease activity"/>
    <property type="evidence" value="ECO:0007669"/>
    <property type="project" value="TreeGrafter"/>
</dbReference>
<protein>
    <submittedName>
        <fullName evidence="5">3'-5' exonuclease</fullName>
    </submittedName>
</protein>
<evidence type="ECO:0000256" key="2">
    <source>
        <dbReference type="ARBA" id="ARBA00022801"/>
    </source>
</evidence>
<dbReference type="InterPro" id="IPR006054">
    <property type="entry name" value="DnaQ"/>
</dbReference>
<dbReference type="FunFam" id="3.30.420.10:FF:000045">
    <property type="entry name" value="3'-5' exonuclease DinG"/>
    <property type="match status" value="1"/>
</dbReference>
<evidence type="ECO:0000313" key="5">
    <source>
        <dbReference type="EMBL" id="QKD82244.1"/>
    </source>
</evidence>
<dbReference type="InterPro" id="IPR013520">
    <property type="entry name" value="Ribonucl_H"/>
</dbReference>
<keyword evidence="2" id="KW-0378">Hydrolase</keyword>
<dbReference type="RefSeq" id="WP_172354861.1">
    <property type="nucleotide sequence ID" value="NZ_CP053661.1"/>
</dbReference>
<dbReference type="Proteomes" id="UP000505210">
    <property type="component" value="Chromosome"/>
</dbReference>
<evidence type="ECO:0000256" key="3">
    <source>
        <dbReference type="ARBA" id="ARBA00022839"/>
    </source>
</evidence>
<dbReference type="InterPro" id="IPR012337">
    <property type="entry name" value="RNaseH-like_sf"/>
</dbReference>
<dbReference type="GO" id="GO:0006260">
    <property type="term" value="P:DNA replication"/>
    <property type="evidence" value="ECO:0007669"/>
    <property type="project" value="InterPro"/>
</dbReference>
<gene>
    <name evidence="5" type="ORF">HPC62_08640</name>
</gene>
<dbReference type="PANTHER" id="PTHR30231">
    <property type="entry name" value="DNA POLYMERASE III SUBUNIT EPSILON"/>
    <property type="match status" value="1"/>
</dbReference>
<dbReference type="CDD" id="cd06127">
    <property type="entry name" value="DEDDh"/>
    <property type="match status" value="1"/>
</dbReference>
<dbReference type="EMBL" id="CP053661">
    <property type="protein sequence ID" value="QKD82244.1"/>
    <property type="molecule type" value="Genomic_DNA"/>
</dbReference>
<dbReference type="SMART" id="SM00479">
    <property type="entry name" value="EXOIII"/>
    <property type="match status" value="1"/>
</dbReference>
<evidence type="ECO:0000313" key="6">
    <source>
        <dbReference type="Proteomes" id="UP000505210"/>
    </source>
</evidence>
<feature type="domain" description="Exonuclease" evidence="4">
    <location>
        <begin position="17"/>
        <end position="186"/>
    </location>
</feature>
<keyword evidence="1" id="KW-0540">Nuclease</keyword>
<dbReference type="PANTHER" id="PTHR30231:SF4">
    <property type="entry name" value="PROTEIN NEN2"/>
    <property type="match status" value="1"/>
</dbReference>
<dbReference type="AlphaFoldDB" id="A0A6M8B5N1"/>
<name>A0A6M8B5N1_9CYAN</name>
<reference evidence="5 6" key="1">
    <citation type="submission" date="2020-05" db="EMBL/GenBank/DDBJ databases">
        <title>Complete genome sequence of of a novel Thermoleptolyngbya strain isolated from hot springs of Ganzi, Sichuan China.</title>
        <authorList>
            <person name="Tang J."/>
            <person name="Daroch M."/>
            <person name="Li L."/>
            <person name="Waleron K."/>
            <person name="Waleron M."/>
            <person name="Waleron M."/>
        </authorList>
    </citation>
    <scope>NUCLEOTIDE SEQUENCE [LARGE SCALE GENOMIC DNA]</scope>
    <source>
        <strain evidence="5 6">PKUAC-SCTA183</strain>
    </source>
</reference>
<evidence type="ECO:0000259" key="4">
    <source>
        <dbReference type="SMART" id="SM00479"/>
    </source>
</evidence>
<evidence type="ECO:0000256" key="1">
    <source>
        <dbReference type="ARBA" id="ARBA00022722"/>
    </source>
</evidence>
<dbReference type="GO" id="GO:0003677">
    <property type="term" value="F:DNA binding"/>
    <property type="evidence" value="ECO:0007669"/>
    <property type="project" value="InterPro"/>
</dbReference>
<dbReference type="SUPFAM" id="SSF53098">
    <property type="entry name" value="Ribonuclease H-like"/>
    <property type="match status" value="1"/>
</dbReference>
<keyword evidence="3 5" id="KW-0269">Exonuclease</keyword>
<dbReference type="InterPro" id="IPR036397">
    <property type="entry name" value="RNaseH_sf"/>
</dbReference>
<dbReference type="Pfam" id="PF00929">
    <property type="entry name" value="RNase_T"/>
    <property type="match status" value="1"/>
</dbReference>
<dbReference type="GO" id="GO:0003887">
    <property type="term" value="F:DNA-directed DNA polymerase activity"/>
    <property type="evidence" value="ECO:0007669"/>
    <property type="project" value="InterPro"/>
</dbReference>
<dbReference type="Gene3D" id="3.30.420.10">
    <property type="entry name" value="Ribonuclease H-like superfamily/Ribonuclease H"/>
    <property type="match status" value="1"/>
</dbReference>
<dbReference type="NCBIfam" id="TIGR00573">
    <property type="entry name" value="dnaq"/>
    <property type="match status" value="1"/>
</dbReference>
<proteinExistence type="predicted"/>